<keyword evidence="3" id="KW-0677">Repeat</keyword>
<evidence type="ECO:0000256" key="2">
    <source>
        <dbReference type="ARBA" id="ARBA00022574"/>
    </source>
</evidence>
<sequence length="791" mass="87270">HLGRDTKEMSLKPQPHVTTELCNRNIRGVYPGQRYRASKSLFAWSFKCYRDDEYEGIAVELQENSPQSGVEPPIYACKFGEGTTYGHILVLANEDGQIGLRDTRLSGNVSPVEGQQIHNNAIFDVCWVPGSSELVSVSGDQRAAILTLREDGTLVLTLSLLGHTRSVKTVHVNPFDPCVIATGARDGSVIIWDKRCKPHHKADEIAPAHSSLAPRSLASPSVRKVATSSSAVNNSVTGVVFQQQHIVISAGASDGLIKLWDLRKTHGGGKRDPQCQNTLVHSGRSSHRGFTSLSVSPARDVLYTSCMDNAIYAYHLTNPTPKPVAEYTGHVNLTYFVKSCISPCGSYLLSGSSDKCAYIWLTDCPGQPIARLGGHFAEVTSVGWCPVDDEKLVTCADDMKLRIFRRRNVNLDDFDEKINIRGMSKPYVAELAAEKEFNSKIEVSLGNRNRMVTESHDLLSSLHLTPSTSKTRASLAATPSSTREREGQCSSNSPETFPQTPRQQTPRHKQGTRGKVTPCTPKTSDRNTLLNWLASAKTPGSRDSPSTSGVTVISDSKKASLKRKLTDLIGEDQENFKNEVKPRSPNSPKNILGISTSVNSSLSPQSSVAKMLKYGDDSGCSVFRKCREKDEGTLEMADSVKPIEVQDKVALGVGFRKPVTNVASKHVEKNEHFTKENIQKDDTVAQLPEPRIRMQSVSCSTSFQFGNLSSPTANLPNYIIDGLSPHNRREARVEKKRNTDWLTSFSHQKKLKFTRTPDKVIKKVVTLRSSYLQKQKERKVLKIKQKKCSAP</sequence>
<evidence type="ECO:0008006" key="10">
    <source>
        <dbReference type="Google" id="ProtNLM"/>
    </source>
</evidence>
<dbReference type="InterPro" id="IPR036322">
    <property type="entry name" value="WD40_repeat_dom_sf"/>
</dbReference>
<feature type="region of interest" description="Disordered" evidence="7">
    <location>
        <begin position="535"/>
        <end position="554"/>
    </location>
</feature>
<comment type="caution">
    <text evidence="8">The sequence shown here is derived from an EMBL/GenBank/DDBJ whole genome shotgun (WGS) entry which is preliminary data.</text>
</comment>
<keyword evidence="2 6" id="KW-0853">WD repeat</keyword>
<dbReference type="InterPro" id="IPR015943">
    <property type="entry name" value="WD40/YVTN_repeat-like_dom_sf"/>
</dbReference>
<feature type="repeat" description="WD" evidence="6">
    <location>
        <begin position="160"/>
        <end position="193"/>
    </location>
</feature>
<dbReference type="Proteomes" id="UP001445076">
    <property type="component" value="Unassembled WGS sequence"/>
</dbReference>
<feature type="non-terminal residue" evidence="8">
    <location>
        <position position="1"/>
    </location>
</feature>
<feature type="compositionally biased region" description="Polar residues" evidence="7">
    <location>
        <begin position="488"/>
        <end position="504"/>
    </location>
</feature>
<feature type="compositionally biased region" description="Polar residues" evidence="7">
    <location>
        <begin position="541"/>
        <end position="554"/>
    </location>
</feature>
<feature type="region of interest" description="Disordered" evidence="7">
    <location>
        <begin position="461"/>
        <end position="528"/>
    </location>
</feature>
<proteinExistence type="inferred from homology"/>
<feature type="compositionally biased region" description="Low complexity" evidence="7">
    <location>
        <begin position="461"/>
        <end position="471"/>
    </location>
</feature>
<dbReference type="PANTHER" id="PTHR22852:SF0">
    <property type="entry name" value="DENTICLELESS PROTEIN HOMOLOG"/>
    <property type="match status" value="1"/>
</dbReference>
<comment type="pathway">
    <text evidence="1">Protein modification; protein ubiquitination.</text>
</comment>
<organism evidence="8 9">
    <name type="scientific">Cherax quadricarinatus</name>
    <name type="common">Australian red claw crayfish</name>
    <dbReference type="NCBI Taxonomy" id="27406"/>
    <lineage>
        <taxon>Eukaryota</taxon>
        <taxon>Metazoa</taxon>
        <taxon>Ecdysozoa</taxon>
        <taxon>Arthropoda</taxon>
        <taxon>Crustacea</taxon>
        <taxon>Multicrustacea</taxon>
        <taxon>Malacostraca</taxon>
        <taxon>Eumalacostraca</taxon>
        <taxon>Eucarida</taxon>
        <taxon>Decapoda</taxon>
        <taxon>Pleocyemata</taxon>
        <taxon>Astacidea</taxon>
        <taxon>Parastacoidea</taxon>
        <taxon>Parastacidae</taxon>
        <taxon>Cherax</taxon>
    </lineage>
</organism>
<dbReference type="EMBL" id="JARKIK010000027">
    <property type="protein sequence ID" value="KAK8742784.1"/>
    <property type="molecule type" value="Genomic_DNA"/>
</dbReference>
<dbReference type="SUPFAM" id="SSF50978">
    <property type="entry name" value="WD40 repeat-like"/>
    <property type="match status" value="1"/>
</dbReference>
<dbReference type="Pfam" id="PF00400">
    <property type="entry name" value="WD40"/>
    <property type="match status" value="4"/>
</dbReference>
<dbReference type="InterPro" id="IPR019775">
    <property type="entry name" value="WD40_repeat_CS"/>
</dbReference>
<dbReference type="PANTHER" id="PTHR22852">
    <property type="entry name" value="LETHAL 2 DENTICLELESS PROTEIN RETINOIC ACID-REGULATED NUCLEAR MATRIX-ASSOCIATED PROTEIN"/>
    <property type="match status" value="1"/>
</dbReference>
<evidence type="ECO:0000256" key="1">
    <source>
        <dbReference type="ARBA" id="ARBA00004906"/>
    </source>
</evidence>
<feature type="region of interest" description="Disordered" evidence="7">
    <location>
        <begin position="576"/>
        <end position="602"/>
    </location>
</feature>
<accession>A0AAW0XXU5</accession>
<dbReference type="GO" id="GO:0007095">
    <property type="term" value="P:mitotic G2 DNA damage checkpoint signaling"/>
    <property type="evidence" value="ECO:0007669"/>
    <property type="project" value="TreeGrafter"/>
</dbReference>
<evidence type="ECO:0000313" key="9">
    <source>
        <dbReference type="Proteomes" id="UP001445076"/>
    </source>
</evidence>
<dbReference type="InterPro" id="IPR051865">
    <property type="entry name" value="WD-repeat_CDT2_adapter"/>
</dbReference>
<dbReference type="GO" id="GO:0030674">
    <property type="term" value="F:protein-macromolecule adaptor activity"/>
    <property type="evidence" value="ECO:0007669"/>
    <property type="project" value="TreeGrafter"/>
</dbReference>
<keyword evidence="4" id="KW-0833">Ubl conjugation pathway</keyword>
<dbReference type="AlphaFoldDB" id="A0AAW0XXU5"/>
<name>A0AAW0XXU5_CHEQU</name>
<gene>
    <name evidence="8" type="ORF">OTU49_001671</name>
</gene>
<reference evidence="8 9" key="1">
    <citation type="journal article" date="2024" name="BMC Genomics">
        <title>Genome assembly of redclaw crayfish (Cherax quadricarinatus) provides insights into its immune adaptation and hypoxia tolerance.</title>
        <authorList>
            <person name="Liu Z."/>
            <person name="Zheng J."/>
            <person name="Li H."/>
            <person name="Fang K."/>
            <person name="Wang S."/>
            <person name="He J."/>
            <person name="Zhou D."/>
            <person name="Weng S."/>
            <person name="Chi M."/>
            <person name="Gu Z."/>
            <person name="He J."/>
            <person name="Li F."/>
            <person name="Wang M."/>
        </authorList>
    </citation>
    <scope>NUCLEOTIDE SEQUENCE [LARGE SCALE GENOMIC DNA]</scope>
    <source>
        <strain evidence="8">ZL_2023a</strain>
    </source>
</reference>
<dbReference type="SMART" id="SM00320">
    <property type="entry name" value="WD40"/>
    <property type="match status" value="6"/>
</dbReference>
<evidence type="ECO:0000256" key="5">
    <source>
        <dbReference type="ARBA" id="ARBA00038344"/>
    </source>
</evidence>
<comment type="similarity">
    <text evidence="5">Belongs to the WD repeat cdt2 family.</text>
</comment>
<protein>
    <recommendedName>
        <fullName evidence="10">Denticleless protein-like protein</fullName>
    </recommendedName>
</protein>
<keyword evidence="9" id="KW-1185">Reference proteome</keyword>
<dbReference type="PROSITE" id="PS50082">
    <property type="entry name" value="WD_REPEATS_2"/>
    <property type="match status" value="2"/>
</dbReference>
<dbReference type="GO" id="GO:0005634">
    <property type="term" value="C:nucleus"/>
    <property type="evidence" value="ECO:0007669"/>
    <property type="project" value="TreeGrafter"/>
</dbReference>
<dbReference type="Gene3D" id="2.130.10.10">
    <property type="entry name" value="YVTN repeat-like/Quinoprotein amine dehydrogenase"/>
    <property type="match status" value="2"/>
</dbReference>
<evidence type="ECO:0000256" key="6">
    <source>
        <dbReference type="PROSITE-ProRule" id="PRU00221"/>
    </source>
</evidence>
<dbReference type="PROSITE" id="PS00678">
    <property type="entry name" value="WD_REPEATS_1"/>
    <property type="match status" value="1"/>
</dbReference>
<dbReference type="GO" id="GO:0043161">
    <property type="term" value="P:proteasome-mediated ubiquitin-dependent protein catabolic process"/>
    <property type="evidence" value="ECO:0007669"/>
    <property type="project" value="TreeGrafter"/>
</dbReference>
<feature type="repeat" description="WD" evidence="6">
    <location>
        <begin position="229"/>
        <end position="263"/>
    </location>
</feature>
<evidence type="ECO:0000256" key="3">
    <source>
        <dbReference type="ARBA" id="ARBA00022737"/>
    </source>
</evidence>
<dbReference type="InterPro" id="IPR001680">
    <property type="entry name" value="WD40_rpt"/>
</dbReference>
<dbReference type="PROSITE" id="PS50294">
    <property type="entry name" value="WD_REPEATS_REGION"/>
    <property type="match status" value="1"/>
</dbReference>
<evidence type="ECO:0000313" key="8">
    <source>
        <dbReference type="EMBL" id="KAK8742784.1"/>
    </source>
</evidence>
<evidence type="ECO:0000256" key="7">
    <source>
        <dbReference type="SAM" id="MobiDB-lite"/>
    </source>
</evidence>
<evidence type="ECO:0000256" key="4">
    <source>
        <dbReference type="ARBA" id="ARBA00022786"/>
    </source>
</evidence>